<dbReference type="EMBL" id="SGBB01000005">
    <property type="protein sequence ID" value="RZD18826.1"/>
    <property type="molecule type" value="Genomic_DNA"/>
</dbReference>
<dbReference type="Pfam" id="PF00011">
    <property type="entry name" value="HSP20"/>
    <property type="match status" value="1"/>
</dbReference>
<dbReference type="CDD" id="cd06464">
    <property type="entry name" value="ACD_sHsps-like"/>
    <property type="match status" value="1"/>
</dbReference>
<evidence type="ECO:0000313" key="4">
    <source>
        <dbReference type="EMBL" id="RZD18826.1"/>
    </source>
</evidence>
<protein>
    <submittedName>
        <fullName evidence="4">Hsp20/alpha crystallin family protein</fullName>
    </submittedName>
</protein>
<reference evidence="4 5" key="1">
    <citation type="journal article" date="2019" name="ISME J.">
        <title>Insights into ecological role of a new deltaproteobacterial order Candidatus Acidulodesulfobacterales by metagenomics and metatranscriptomics.</title>
        <authorList>
            <person name="Tan S."/>
            <person name="Liu J."/>
            <person name="Fang Y."/>
            <person name="Hedlund B.P."/>
            <person name="Lian Z.H."/>
            <person name="Huang L.Y."/>
            <person name="Li J.T."/>
            <person name="Huang L.N."/>
            <person name="Li W.J."/>
            <person name="Jiang H.C."/>
            <person name="Dong H.L."/>
            <person name="Shu W.S."/>
        </authorList>
    </citation>
    <scope>NUCLEOTIDE SEQUENCE [LARGE SCALE GENOMIC DNA]</scope>
    <source>
        <strain evidence="4">AP1</strain>
    </source>
</reference>
<proteinExistence type="inferred from homology"/>
<evidence type="ECO:0000256" key="2">
    <source>
        <dbReference type="RuleBase" id="RU003616"/>
    </source>
</evidence>
<comment type="similarity">
    <text evidence="1 2">Belongs to the small heat shock protein (HSP20) family.</text>
</comment>
<name>A0A519BNH6_9DELT</name>
<dbReference type="SUPFAM" id="SSF49764">
    <property type="entry name" value="HSP20-like chaperones"/>
    <property type="match status" value="1"/>
</dbReference>
<dbReference type="Gene3D" id="2.60.40.790">
    <property type="match status" value="1"/>
</dbReference>
<comment type="caution">
    <text evidence="4">The sequence shown here is derived from an EMBL/GenBank/DDBJ whole genome shotgun (WGS) entry which is preliminary data.</text>
</comment>
<dbReference type="AlphaFoldDB" id="A0A519BNH6"/>
<evidence type="ECO:0000259" key="3">
    <source>
        <dbReference type="PROSITE" id="PS01031"/>
    </source>
</evidence>
<dbReference type="Proteomes" id="UP000319296">
    <property type="component" value="Unassembled WGS sequence"/>
</dbReference>
<dbReference type="InterPro" id="IPR031107">
    <property type="entry name" value="Small_HSP"/>
</dbReference>
<dbReference type="PANTHER" id="PTHR11527">
    <property type="entry name" value="HEAT-SHOCK PROTEIN 20 FAMILY MEMBER"/>
    <property type="match status" value="1"/>
</dbReference>
<feature type="domain" description="SHSP" evidence="3">
    <location>
        <begin position="39"/>
        <end position="163"/>
    </location>
</feature>
<accession>A0A519BNH6</accession>
<evidence type="ECO:0000256" key="1">
    <source>
        <dbReference type="PROSITE-ProRule" id="PRU00285"/>
    </source>
</evidence>
<gene>
    <name evidence="4" type="ORF">EVG15_04390</name>
</gene>
<organism evidence="4 5">
    <name type="scientific">Candidatus Acididesulfobacter diazotrophicus</name>
    <dbReference type="NCBI Taxonomy" id="2597226"/>
    <lineage>
        <taxon>Bacteria</taxon>
        <taxon>Deltaproteobacteria</taxon>
        <taxon>Candidatus Acidulodesulfobacterales</taxon>
        <taxon>Candidatus Acididesulfobacter</taxon>
    </lineage>
</organism>
<sequence>MDHHNAGDNYNNKIRKFKKEVEKLFRELFESIYLEDLSASFSANTSPIDIYNTKNKLIIELEVPGVRREDIGLIIQDNILIIRWFLNPDLNNFNNFNKEHIKNDENIRFLCMERRFGKFEKFLLLPFSPANKNIKALLSNGVLKIIFNIENQNIYSKINIEIDYFK</sequence>
<evidence type="ECO:0000313" key="5">
    <source>
        <dbReference type="Proteomes" id="UP000319296"/>
    </source>
</evidence>
<dbReference type="InterPro" id="IPR002068">
    <property type="entry name" value="A-crystallin/Hsp20_dom"/>
</dbReference>
<dbReference type="PROSITE" id="PS01031">
    <property type="entry name" value="SHSP"/>
    <property type="match status" value="1"/>
</dbReference>
<dbReference type="InterPro" id="IPR008978">
    <property type="entry name" value="HSP20-like_chaperone"/>
</dbReference>